<proteinExistence type="predicted"/>
<dbReference type="InterPro" id="IPR045372">
    <property type="entry name" value="YidB"/>
</dbReference>
<dbReference type="SUPFAM" id="SSF140804">
    <property type="entry name" value="YidB-like"/>
    <property type="match status" value="1"/>
</dbReference>
<dbReference type="InterPro" id="IPR027405">
    <property type="entry name" value="YidB-like"/>
</dbReference>
<dbReference type="EMBL" id="JBDIVE010000002">
    <property type="protein sequence ID" value="MEN3068102.1"/>
    <property type="molecule type" value="Genomic_DNA"/>
</dbReference>
<accession>A0ABU9YWM9</accession>
<sequence>MSLFGQLAGQLLNSALGGGAQQGASPLLQIAASLLESQGGLGGLLQKFNAAGLGEQAASWVSTGENLPIDASQLSQALGQGTLADLAGQFGLPADQVSGGLAQLLPKLIDKVTPNGSTEGSEALIQQGLSLLGGLLGKTA</sequence>
<organism evidence="1 2">
    <name type="scientific">Uliginosibacterium sediminicola</name>
    <dbReference type="NCBI Taxonomy" id="2024550"/>
    <lineage>
        <taxon>Bacteria</taxon>
        <taxon>Pseudomonadati</taxon>
        <taxon>Pseudomonadota</taxon>
        <taxon>Betaproteobacteria</taxon>
        <taxon>Rhodocyclales</taxon>
        <taxon>Zoogloeaceae</taxon>
        <taxon>Uliginosibacterium</taxon>
    </lineage>
</organism>
<dbReference type="Gene3D" id="1.10.10.690">
    <property type="entry name" value="YidB-like"/>
    <property type="match status" value="1"/>
</dbReference>
<reference evidence="1 2" key="1">
    <citation type="journal article" date="2018" name="Int. J. Syst. Evol. Microbiol.">
        <title>Uliginosibacterium sediminicola sp. nov., isolated from freshwater sediment.</title>
        <authorList>
            <person name="Hwang W.M."/>
            <person name="Kim S.M."/>
            <person name="Kang K."/>
            <person name="Ahn T.Y."/>
        </authorList>
    </citation>
    <scope>NUCLEOTIDE SEQUENCE [LARGE SCALE GENOMIC DNA]</scope>
    <source>
        <strain evidence="1 2">M1-21</strain>
    </source>
</reference>
<protein>
    <submittedName>
        <fullName evidence="1">YidB family protein</fullName>
    </submittedName>
</protein>
<dbReference type="Proteomes" id="UP001410394">
    <property type="component" value="Unassembled WGS sequence"/>
</dbReference>
<keyword evidence="2" id="KW-1185">Reference proteome</keyword>
<evidence type="ECO:0000313" key="2">
    <source>
        <dbReference type="Proteomes" id="UP001410394"/>
    </source>
</evidence>
<comment type="caution">
    <text evidence="1">The sequence shown here is derived from an EMBL/GenBank/DDBJ whole genome shotgun (WGS) entry which is preliminary data.</text>
</comment>
<dbReference type="Pfam" id="PF20159">
    <property type="entry name" value="YidB"/>
    <property type="match status" value="1"/>
</dbReference>
<gene>
    <name evidence="1" type="ORF">ABDB84_06395</name>
</gene>
<name>A0ABU9YWM9_9RHOO</name>
<evidence type="ECO:0000313" key="1">
    <source>
        <dbReference type="EMBL" id="MEN3068102.1"/>
    </source>
</evidence>